<keyword evidence="6" id="KW-1185">Reference proteome</keyword>
<dbReference type="CDD" id="cd00041">
    <property type="entry name" value="CUB"/>
    <property type="match status" value="1"/>
</dbReference>
<dbReference type="InterPro" id="IPR000859">
    <property type="entry name" value="CUB_dom"/>
</dbReference>
<sequence length="124" mass="14263">MIPKWFHARRQTLTPQRNLFCKVTFKSHYDKDGVKLVFDRVDLEPPRISGDYSTCEDKIVVYDGPSQSDRMLATLCGNRVVTIESTGNKLLLVFSSDGDNSDRHLGYTVTFSRIDSKHYVNVFR</sequence>
<reference evidence="5 6" key="1">
    <citation type="journal article" date="2021" name="Elife">
        <title>Chloroplast acquisition without the gene transfer in kleptoplastic sea slugs, Plakobranchus ocellatus.</title>
        <authorList>
            <person name="Maeda T."/>
            <person name="Takahashi S."/>
            <person name="Yoshida T."/>
            <person name="Shimamura S."/>
            <person name="Takaki Y."/>
            <person name="Nagai Y."/>
            <person name="Toyoda A."/>
            <person name="Suzuki Y."/>
            <person name="Arimoto A."/>
            <person name="Ishii H."/>
            <person name="Satoh N."/>
            <person name="Nishiyama T."/>
            <person name="Hasebe M."/>
            <person name="Maruyama T."/>
            <person name="Minagawa J."/>
            <person name="Obokata J."/>
            <person name="Shigenobu S."/>
        </authorList>
    </citation>
    <scope>NUCLEOTIDE SEQUENCE [LARGE SCALE GENOMIC DNA]</scope>
</reference>
<protein>
    <recommendedName>
        <fullName evidence="4">CUB domain-containing protein</fullName>
    </recommendedName>
</protein>
<dbReference type="InterPro" id="IPR035914">
    <property type="entry name" value="Sperma_CUB_dom_sf"/>
</dbReference>
<evidence type="ECO:0000256" key="1">
    <source>
        <dbReference type="ARBA" id="ARBA00022737"/>
    </source>
</evidence>
<evidence type="ECO:0000313" key="6">
    <source>
        <dbReference type="Proteomes" id="UP000735302"/>
    </source>
</evidence>
<dbReference type="PANTHER" id="PTHR24251:SF30">
    <property type="entry name" value="MEMBRANE FRIZZLED-RELATED PROTEIN"/>
    <property type="match status" value="1"/>
</dbReference>
<gene>
    <name evidence="5" type="ORF">PoB_004428300</name>
</gene>
<dbReference type="Gene3D" id="2.60.120.290">
    <property type="entry name" value="Spermadhesin, CUB domain"/>
    <property type="match status" value="1"/>
</dbReference>
<proteinExistence type="predicted"/>
<evidence type="ECO:0000256" key="2">
    <source>
        <dbReference type="ARBA" id="ARBA00023157"/>
    </source>
</evidence>
<dbReference type="Pfam" id="PF00431">
    <property type="entry name" value="CUB"/>
    <property type="match status" value="1"/>
</dbReference>
<accession>A0AAV4BF37</accession>
<evidence type="ECO:0000259" key="4">
    <source>
        <dbReference type="PROSITE" id="PS01180"/>
    </source>
</evidence>
<dbReference type="Proteomes" id="UP000735302">
    <property type="component" value="Unassembled WGS sequence"/>
</dbReference>
<evidence type="ECO:0000256" key="3">
    <source>
        <dbReference type="PROSITE-ProRule" id="PRU00059"/>
    </source>
</evidence>
<feature type="domain" description="CUB" evidence="4">
    <location>
        <begin position="1"/>
        <end position="114"/>
    </location>
</feature>
<keyword evidence="2" id="KW-1015">Disulfide bond</keyword>
<dbReference type="EMBL" id="BLXT01004892">
    <property type="protein sequence ID" value="GFO17778.1"/>
    <property type="molecule type" value="Genomic_DNA"/>
</dbReference>
<dbReference type="PROSITE" id="PS01180">
    <property type="entry name" value="CUB"/>
    <property type="match status" value="1"/>
</dbReference>
<keyword evidence="1" id="KW-0677">Repeat</keyword>
<name>A0AAV4BF37_9GAST</name>
<comment type="caution">
    <text evidence="3">Lacks conserved residue(s) required for the propagation of feature annotation.</text>
</comment>
<dbReference type="PANTHER" id="PTHR24251">
    <property type="entry name" value="OVOCHYMASE-RELATED"/>
    <property type="match status" value="1"/>
</dbReference>
<organism evidence="5 6">
    <name type="scientific">Plakobranchus ocellatus</name>
    <dbReference type="NCBI Taxonomy" id="259542"/>
    <lineage>
        <taxon>Eukaryota</taxon>
        <taxon>Metazoa</taxon>
        <taxon>Spiralia</taxon>
        <taxon>Lophotrochozoa</taxon>
        <taxon>Mollusca</taxon>
        <taxon>Gastropoda</taxon>
        <taxon>Heterobranchia</taxon>
        <taxon>Euthyneura</taxon>
        <taxon>Panpulmonata</taxon>
        <taxon>Sacoglossa</taxon>
        <taxon>Placobranchoidea</taxon>
        <taxon>Plakobranchidae</taxon>
        <taxon>Plakobranchus</taxon>
    </lineage>
</organism>
<dbReference type="SMART" id="SM00042">
    <property type="entry name" value="CUB"/>
    <property type="match status" value="1"/>
</dbReference>
<dbReference type="SUPFAM" id="SSF49854">
    <property type="entry name" value="Spermadhesin, CUB domain"/>
    <property type="match status" value="1"/>
</dbReference>
<dbReference type="AlphaFoldDB" id="A0AAV4BF37"/>
<comment type="caution">
    <text evidence="5">The sequence shown here is derived from an EMBL/GenBank/DDBJ whole genome shotgun (WGS) entry which is preliminary data.</text>
</comment>
<evidence type="ECO:0000313" key="5">
    <source>
        <dbReference type="EMBL" id="GFO17778.1"/>
    </source>
</evidence>